<keyword evidence="2 4" id="KW-0238">DNA-binding</keyword>
<accession>A0ABQ0YHR1</accession>
<dbReference type="Gene3D" id="1.10.357.10">
    <property type="entry name" value="Tetracycline Repressor, domain 2"/>
    <property type="match status" value="1"/>
</dbReference>
<dbReference type="InterPro" id="IPR009057">
    <property type="entry name" value="Homeodomain-like_sf"/>
</dbReference>
<evidence type="ECO:0000313" key="7">
    <source>
        <dbReference type="Proteomes" id="UP000325466"/>
    </source>
</evidence>
<keyword evidence="1" id="KW-0805">Transcription regulation</keyword>
<protein>
    <submittedName>
        <fullName evidence="6">Transcriptional regulator, TetR family</fullName>
    </submittedName>
</protein>
<dbReference type="PROSITE" id="PS50977">
    <property type="entry name" value="HTH_TETR_2"/>
    <property type="match status" value="1"/>
</dbReference>
<evidence type="ECO:0000259" key="5">
    <source>
        <dbReference type="PROSITE" id="PS50977"/>
    </source>
</evidence>
<proteinExistence type="predicted"/>
<dbReference type="InterPro" id="IPR050109">
    <property type="entry name" value="HTH-type_TetR-like_transc_reg"/>
</dbReference>
<keyword evidence="3" id="KW-0804">Transcription</keyword>
<evidence type="ECO:0000313" key="6">
    <source>
        <dbReference type="EMBL" id="GES36014.1"/>
    </source>
</evidence>
<dbReference type="Proteomes" id="UP000325466">
    <property type="component" value="Unassembled WGS sequence"/>
</dbReference>
<dbReference type="SUPFAM" id="SSF46689">
    <property type="entry name" value="Homeodomain-like"/>
    <property type="match status" value="1"/>
</dbReference>
<evidence type="ECO:0000256" key="1">
    <source>
        <dbReference type="ARBA" id="ARBA00023015"/>
    </source>
</evidence>
<evidence type="ECO:0000256" key="3">
    <source>
        <dbReference type="ARBA" id="ARBA00023163"/>
    </source>
</evidence>
<dbReference type="EMBL" id="BLAH01000038">
    <property type="protein sequence ID" value="GES36014.1"/>
    <property type="molecule type" value="Genomic_DNA"/>
</dbReference>
<evidence type="ECO:0000256" key="4">
    <source>
        <dbReference type="PROSITE-ProRule" id="PRU00335"/>
    </source>
</evidence>
<dbReference type="Pfam" id="PF00440">
    <property type="entry name" value="TetR_N"/>
    <property type="match status" value="1"/>
</dbReference>
<dbReference type="PRINTS" id="PR00455">
    <property type="entry name" value="HTHTETR"/>
</dbReference>
<gene>
    <name evidence="6" type="ORF">RAJCM14343_1263</name>
</gene>
<sequence length="202" mass="22423">MPVQSLSARGKRTRAALIQAARDAFEEVGLNEARVADITRRAEVSYGSFYTYFESKEEIFREVVKQVTGEMFEASAVGDAAGSSPRDRLAAANRRYLQAYARNARIMGLIEEVAPYDSYSQELLKGIRGLFLGRIEHGVRHQQKVGRLDPELDPQVVARLLGGMIEQVARASFIQGEPYDEDVVVHTLTTLWSNAVGSVSDE</sequence>
<feature type="DNA-binding region" description="H-T-H motif" evidence="4">
    <location>
        <begin position="34"/>
        <end position="53"/>
    </location>
</feature>
<comment type="caution">
    <text evidence="6">The sequence shown here is derived from an EMBL/GenBank/DDBJ whole genome shotgun (WGS) entry which is preliminary data.</text>
</comment>
<feature type="domain" description="HTH tetR-type" evidence="5">
    <location>
        <begin position="11"/>
        <end position="71"/>
    </location>
</feature>
<organism evidence="6 7">
    <name type="scientific">Rhodococcus aetherivorans</name>
    <dbReference type="NCBI Taxonomy" id="191292"/>
    <lineage>
        <taxon>Bacteria</taxon>
        <taxon>Bacillati</taxon>
        <taxon>Actinomycetota</taxon>
        <taxon>Actinomycetes</taxon>
        <taxon>Mycobacteriales</taxon>
        <taxon>Nocardiaceae</taxon>
        <taxon>Rhodococcus</taxon>
    </lineage>
</organism>
<dbReference type="PANTHER" id="PTHR30055">
    <property type="entry name" value="HTH-TYPE TRANSCRIPTIONAL REGULATOR RUTR"/>
    <property type="match status" value="1"/>
</dbReference>
<reference evidence="6 7" key="1">
    <citation type="journal article" date="2018" name="Biodegradation">
        <title>1,4-Dioxane degradation characteristics of Rhodococcus aetherivorans JCM 14343.</title>
        <authorList>
            <person name="Inoue D."/>
            <person name="Tsunoda T."/>
            <person name="Yamamoto N."/>
            <person name="Ike M."/>
            <person name="Sei K."/>
        </authorList>
    </citation>
    <scope>NUCLEOTIDE SEQUENCE [LARGE SCALE GENOMIC DNA]</scope>
    <source>
        <strain evidence="6 7">JCM 14343</strain>
    </source>
</reference>
<dbReference type="InterPro" id="IPR001647">
    <property type="entry name" value="HTH_TetR"/>
</dbReference>
<dbReference type="InterPro" id="IPR036271">
    <property type="entry name" value="Tet_transcr_reg_TetR-rel_C_sf"/>
</dbReference>
<keyword evidence="7" id="KW-1185">Reference proteome</keyword>
<dbReference type="PANTHER" id="PTHR30055:SF234">
    <property type="entry name" value="HTH-TYPE TRANSCRIPTIONAL REGULATOR BETI"/>
    <property type="match status" value="1"/>
</dbReference>
<evidence type="ECO:0000256" key="2">
    <source>
        <dbReference type="ARBA" id="ARBA00023125"/>
    </source>
</evidence>
<dbReference type="Gene3D" id="1.10.10.60">
    <property type="entry name" value="Homeodomain-like"/>
    <property type="match status" value="1"/>
</dbReference>
<name>A0ABQ0YHR1_9NOCA</name>
<dbReference type="SUPFAM" id="SSF48498">
    <property type="entry name" value="Tetracyclin repressor-like, C-terminal domain"/>
    <property type="match status" value="1"/>
</dbReference>